<feature type="compositionally biased region" description="Polar residues" evidence="4">
    <location>
        <begin position="364"/>
        <end position="374"/>
    </location>
</feature>
<dbReference type="Gene3D" id="1.20.5.1930">
    <property type="match status" value="1"/>
</dbReference>
<feature type="transmembrane region" description="Helical" evidence="5">
    <location>
        <begin position="118"/>
        <end position="142"/>
    </location>
</feature>
<dbReference type="CDD" id="cd16917">
    <property type="entry name" value="HATPase_UhpB-NarQ-NarX-like"/>
    <property type="match status" value="1"/>
</dbReference>
<evidence type="ECO:0000256" key="5">
    <source>
        <dbReference type="SAM" id="Phobius"/>
    </source>
</evidence>
<organism evidence="9 10">
    <name type="scientific">Bifidobacterium asteroides</name>
    <dbReference type="NCBI Taxonomy" id="1684"/>
    <lineage>
        <taxon>Bacteria</taxon>
        <taxon>Bacillati</taxon>
        <taxon>Actinomycetota</taxon>
        <taxon>Actinomycetes</taxon>
        <taxon>Bifidobacteriales</taxon>
        <taxon>Bifidobacteriaceae</taxon>
        <taxon>Bifidobacterium</taxon>
    </lineage>
</organism>
<dbReference type="Pfam" id="PF23539">
    <property type="entry name" value="DUF7134"/>
    <property type="match status" value="2"/>
</dbReference>
<dbReference type="GO" id="GO:0016020">
    <property type="term" value="C:membrane"/>
    <property type="evidence" value="ECO:0007669"/>
    <property type="project" value="InterPro"/>
</dbReference>
<gene>
    <name evidence="9" type="ORF">DKK74_04880</name>
</gene>
<dbReference type="PANTHER" id="PTHR24421">
    <property type="entry name" value="NITRATE/NITRITE SENSOR PROTEIN NARX-RELATED"/>
    <property type="match status" value="1"/>
</dbReference>
<feature type="transmembrane region" description="Helical" evidence="5">
    <location>
        <begin position="53"/>
        <end position="71"/>
    </location>
</feature>
<feature type="compositionally biased region" description="Basic and acidic residues" evidence="4">
    <location>
        <begin position="903"/>
        <end position="926"/>
    </location>
</feature>
<evidence type="ECO:0000256" key="1">
    <source>
        <dbReference type="ARBA" id="ARBA00022679"/>
    </source>
</evidence>
<proteinExistence type="predicted"/>
<dbReference type="SUPFAM" id="SSF55874">
    <property type="entry name" value="ATPase domain of HSP90 chaperone/DNA topoisomerase II/histidine kinase"/>
    <property type="match status" value="1"/>
</dbReference>
<feature type="transmembrane region" description="Helical" evidence="5">
    <location>
        <begin position="77"/>
        <end position="106"/>
    </location>
</feature>
<feature type="compositionally biased region" description="Polar residues" evidence="4">
    <location>
        <begin position="318"/>
        <end position="338"/>
    </location>
</feature>
<evidence type="ECO:0000256" key="3">
    <source>
        <dbReference type="ARBA" id="ARBA00023012"/>
    </source>
</evidence>
<dbReference type="InterPro" id="IPR011712">
    <property type="entry name" value="Sig_transdc_His_kin_sub3_dim/P"/>
</dbReference>
<keyword evidence="2" id="KW-0418">Kinase</keyword>
<feature type="compositionally biased region" description="Basic and acidic residues" evidence="4">
    <location>
        <begin position="861"/>
        <end position="872"/>
    </location>
</feature>
<dbReference type="GO" id="GO:0046983">
    <property type="term" value="F:protein dimerization activity"/>
    <property type="evidence" value="ECO:0007669"/>
    <property type="project" value="InterPro"/>
</dbReference>
<feature type="region of interest" description="Disordered" evidence="4">
    <location>
        <begin position="278"/>
        <end position="395"/>
    </location>
</feature>
<dbReference type="InterPro" id="IPR050482">
    <property type="entry name" value="Sensor_HK_TwoCompSys"/>
</dbReference>
<feature type="transmembrane region" description="Helical" evidence="5">
    <location>
        <begin position="713"/>
        <end position="733"/>
    </location>
</feature>
<keyword evidence="5" id="KW-0472">Membrane</keyword>
<evidence type="ECO:0000256" key="4">
    <source>
        <dbReference type="SAM" id="MobiDB-lite"/>
    </source>
</evidence>
<feature type="transmembrane region" description="Helical" evidence="5">
    <location>
        <begin position="162"/>
        <end position="186"/>
    </location>
</feature>
<evidence type="ECO:0000259" key="6">
    <source>
        <dbReference type="Pfam" id="PF02518"/>
    </source>
</evidence>
<keyword evidence="5" id="KW-0812">Transmembrane</keyword>
<sequence length="926" mass="101172">MNTVSQTAQRPITRSNNRMLLTDALFAILLFLLVSGSSANLRDGALIPLQENLILMWTVLLIAPVVIRRRFPDVAAGLFVAVALAQLLLGPAIMLSDAVCLVMVYSCLLYGRPSWRRLYLTVAWVMTPLSCLIFTLVDLGFLPPGKTWPDHISMLPTSFKDLAITFLSNFLIEGLLLLIAIVAAYWTRTRRDAIDEARRRNHALALQTEQSAALSASAERARIARDMHDVVAHTLSIVIVQADAGRYAATTDADLALKTMRTIDQESRRALRELSSLFGKLKAPTNPAPETSQKTADSLPGQPSSSPPPTNPAHIQPPHQSQATAHTNSAIQSGNARNMNPAGTDCTQPSQASGHLPTIKENPAANTAKTNVDTPDNARIWPSVATSSNNPPTSYGSWSELIDAARLAQPESQFSRRIEGRPCPEKLDRSRTITAYRVLQEALTNVRKHAAPASAVLVEEQWLTDGLCLTIDDRPFDHASTNSDSPLQMDRPAHSGFGLLGMRERLTSLGGDLQTGSEPEGGYHLQAWIPFAAPPKYDSEAGIRANRQAQWSLRAIVSTLFVWFQRHPLTTDLGLVIGLVLIENPGQALAIAPVTRQYDPGRPVRIIATLGIALPLIVRRVRPGICAAIVSAVAALLLLFSPWLPEAAVLSPVAVYSAMVYGKYTTRRWVPLVVIADTVLWAVRCVANNQGCPTILAYMIEGPAESSFSESHLTLFIVMAAPALICLLTMLIASRRRTRGSVLLLQQERERALNQTLQESQALAANQERELIGSTMQVEVAATLNTVIASTTKAISELNHYQVKGVNPPPEQVAQAFGDIASQGRQALARMRQLLTVLRHSSSTGLRSNTDTADSPNKSLNSDRNHIGEPTRKNPHIPALHPAKPLPVDLDDQLDNYSQQSQQDKEPEHAQSDQQDHPDSRRERSL</sequence>
<dbReference type="Proteomes" id="UP000248128">
    <property type="component" value="Unassembled WGS sequence"/>
</dbReference>
<name>A0A318MMV1_9BIFI</name>
<feature type="domain" description="DUF7134" evidence="8">
    <location>
        <begin position="17"/>
        <end position="131"/>
    </location>
</feature>
<dbReference type="Pfam" id="PF02518">
    <property type="entry name" value="HATPase_c"/>
    <property type="match status" value="1"/>
</dbReference>
<dbReference type="Pfam" id="PF07730">
    <property type="entry name" value="HisKA_3"/>
    <property type="match status" value="1"/>
</dbReference>
<keyword evidence="1" id="KW-0808">Transferase</keyword>
<dbReference type="InterPro" id="IPR036890">
    <property type="entry name" value="HATPase_C_sf"/>
</dbReference>
<feature type="compositionally biased region" description="Polar residues" evidence="4">
    <location>
        <begin position="840"/>
        <end position="860"/>
    </location>
</feature>
<dbReference type="Gene3D" id="3.30.565.10">
    <property type="entry name" value="Histidine kinase-like ATPase, C-terminal domain"/>
    <property type="match status" value="1"/>
</dbReference>
<comment type="caution">
    <text evidence="9">The sequence shown here is derived from an EMBL/GenBank/DDBJ whole genome shotgun (WGS) entry which is preliminary data.</text>
</comment>
<evidence type="ECO:0000313" key="10">
    <source>
        <dbReference type="Proteomes" id="UP000248128"/>
    </source>
</evidence>
<feature type="transmembrane region" description="Helical" evidence="5">
    <location>
        <begin position="20"/>
        <end position="41"/>
    </location>
</feature>
<evidence type="ECO:0000313" key="9">
    <source>
        <dbReference type="EMBL" id="PXY87990.1"/>
    </source>
</evidence>
<dbReference type="EMBL" id="QGLK01000004">
    <property type="protein sequence ID" value="PXY87990.1"/>
    <property type="molecule type" value="Genomic_DNA"/>
</dbReference>
<evidence type="ECO:0000256" key="2">
    <source>
        <dbReference type="ARBA" id="ARBA00022777"/>
    </source>
</evidence>
<keyword evidence="5" id="KW-1133">Transmembrane helix</keyword>
<accession>A0A318MMV1</accession>
<dbReference type="InterPro" id="IPR055558">
    <property type="entry name" value="DUF7134"/>
</dbReference>
<evidence type="ECO:0000259" key="7">
    <source>
        <dbReference type="Pfam" id="PF07730"/>
    </source>
</evidence>
<dbReference type="OrthoDB" id="227596at2"/>
<evidence type="ECO:0000259" key="8">
    <source>
        <dbReference type="Pfam" id="PF23539"/>
    </source>
</evidence>
<reference evidence="9 10" key="1">
    <citation type="submission" date="2018-05" db="EMBL/GenBank/DDBJ databases">
        <title>Reference genomes for bee gut microbiota database.</title>
        <authorList>
            <person name="Ellegaard K.M."/>
        </authorList>
    </citation>
    <scope>NUCLEOTIDE SEQUENCE [LARGE SCALE GENOMIC DNA]</scope>
    <source>
        <strain evidence="9 10">ESL0199</strain>
    </source>
</reference>
<feature type="domain" description="Signal transduction histidine kinase subgroup 3 dimerisation and phosphoacceptor" evidence="7">
    <location>
        <begin position="219"/>
        <end position="284"/>
    </location>
</feature>
<dbReference type="PANTHER" id="PTHR24421:SF58">
    <property type="entry name" value="SIGNAL TRANSDUCTION HISTIDINE-PROTEIN KINASE_PHOSPHATASE UHPB"/>
    <property type="match status" value="1"/>
</dbReference>
<dbReference type="AlphaFoldDB" id="A0A318MMV1"/>
<protein>
    <submittedName>
        <fullName evidence="9">Uncharacterized protein</fullName>
    </submittedName>
</protein>
<feature type="domain" description="Histidine kinase/HSP90-like ATPase" evidence="6">
    <location>
        <begin position="434"/>
        <end position="532"/>
    </location>
</feature>
<dbReference type="GO" id="GO:0000155">
    <property type="term" value="F:phosphorelay sensor kinase activity"/>
    <property type="evidence" value="ECO:0007669"/>
    <property type="project" value="InterPro"/>
</dbReference>
<feature type="domain" description="DUF7134" evidence="8">
    <location>
        <begin position="563"/>
        <end position="692"/>
    </location>
</feature>
<feature type="compositionally biased region" description="Polar residues" evidence="4">
    <location>
        <begin position="384"/>
        <end position="395"/>
    </location>
</feature>
<feature type="region of interest" description="Disordered" evidence="4">
    <location>
        <begin position="840"/>
        <end position="926"/>
    </location>
</feature>
<keyword evidence="3" id="KW-0902">Two-component regulatory system</keyword>
<feature type="transmembrane region" description="Helical" evidence="5">
    <location>
        <begin position="624"/>
        <end position="644"/>
    </location>
</feature>
<dbReference type="InterPro" id="IPR003594">
    <property type="entry name" value="HATPase_dom"/>
</dbReference>